<dbReference type="OrthoDB" id="104998at2"/>
<dbReference type="RefSeq" id="WP_126460269.1">
    <property type="nucleotide sequence ID" value="NZ_AP018721.1"/>
</dbReference>
<keyword evidence="9" id="KW-1185">Reference proteome</keyword>
<dbReference type="NCBIfam" id="NF008133">
    <property type="entry name" value="PRK10881.1"/>
    <property type="match status" value="1"/>
</dbReference>
<dbReference type="PANTHER" id="PTHR30074">
    <property type="entry name" value="FORMATE DEHYDROGENASE, NITRATE-INDUCIBLE, CYTOCHROME B556 FDN SUBUNIT"/>
    <property type="match status" value="1"/>
</dbReference>
<feature type="transmembrane region" description="Helical" evidence="7">
    <location>
        <begin position="95"/>
        <end position="114"/>
    </location>
</feature>
<feature type="transmembrane region" description="Helical" evidence="7">
    <location>
        <begin position="170"/>
        <end position="187"/>
    </location>
</feature>
<dbReference type="Pfam" id="PF03916">
    <property type="entry name" value="NrfD"/>
    <property type="match status" value="1"/>
</dbReference>
<name>A0A4V2UQN5_9PROT</name>
<dbReference type="Proteomes" id="UP000295135">
    <property type="component" value="Unassembled WGS sequence"/>
</dbReference>
<proteinExistence type="inferred from homology"/>
<dbReference type="GO" id="GO:0005886">
    <property type="term" value="C:plasma membrane"/>
    <property type="evidence" value="ECO:0007669"/>
    <property type="project" value="UniProtKB-SubCell"/>
</dbReference>
<feature type="transmembrane region" description="Helical" evidence="7">
    <location>
        <begin position="251"/>
        <end position="272"/>
    </location>
</feature>
<dbReference type="GO" id="GO:0009061">
    <property type="term" value="P:anaerobic respiration"/>
    <property type="evidence" value="ECO:0007669"/>
    <property type="project" value="TreeGrafter"/>
</dbReference>
<evidence type="ECO:0000256" key="1">
    <source>
        <dbReference type="ARBA" id="ARBA00004651"/>
    </source>
</evidence>
<protein>
    <submittedName>
        <fullName evidence="8">[NiFe]-hydrogenase II apocytochrome b subunit</fullName>
    </submittedName>
</protein>
<comment type="similarity">
    <text evidence="2">Belongs to the NrfD family.</text>
</comment>
<accession>A0A4V2UQN5</accession>
<feature type="transmembrane region" description="Helical" evidence="7">
    <location>
        <begin position="207"/>
        <end position="230"/>
    </location>
</feature>
<evidence type="ECO:0000256" key="7">
    <source>
        <dbReference type="SAM" id="Phobius"/>
    </source>
</evidence>
<comment type="caution">
    <text evidence="8">The sequence shown here is derived from an EMBL/GenBank/DDBJ whole genome shotgun (WGS) entry which is preliminary data.</text>
</comment>
<comment type="subcellular location">
    <subcellularLocation>
        <location evidence="1">Cell membrane</location>
        <topology evidence="1">Multi-pass membrane protein</topology>
    </subcellularLocation>
</comment>
<feature type="transmembrane region" description="Helical" evidence="7">
    <location>
        <begin position="353"/>
        <end position="375"/>
    </location>
</feature>
<keyword evidence="5 7" id="KW-1133">Transmembrane helix</keyword>
<gene>
    <name evidence="8" type="ORF">EDC61_10861</name>
</gene>
<feature type="transmembrane region" description="Helical" evidence="7">
    <location>
        <begin position="134"/>
        <end position="158"/>
    </location>
</feature>
<feature type="transmembrane region" description="Helical" evidence="7">
    <location>
        <begin position="284"/>
        <end position="302"/>
    </location>
</feature>
<evidence type="ECO:0000256" key="2">
    <source>
        <dbReference type="ARBA" id="ARBA00008929"/>
    </source>
</evidence>
<dbReference type="AlphaFoldDB" id="A0A4V2UQN5"/>
<dbReference type="PANTHER" id="PTHR30074:SF4">
    <property type="entry name" value="NI_FE-HYDROGENASE 2 B-TYPE CYTOCHROME SUBUNIT-RELATED"/>
    <property type="match status" value="1"/>
</dbReference>
<feature type="transmembrane region" description="Helical" evidence="7">
    <location>
        <begin position="314"/>
        <end position="333"/>
    </location>
</feature>
<evidence type="ECO:0000256" key="3">
    <source>
        <dbReference type="ARBA" id="ARBA00022475"/>
    </source>
</evidence>
<keyword evidence="6 7" id="KW-0472">Membrane</keyword>
<feature type="transmembrane region" description="Helical" evidence="7">
    <location>
        <begin position="20"/>
        <end position="43"/>
    </location>
</feature>
<feature type="transmembrane region" description="Helical" evidence="7">
    <location>
        <begin position="55"/>
        <end position="83"/>
    </location>
</feature>
<evidence type="ECO:0000313" key="9">
    <source>
        <dbReference type="Proteomes" id="UP000295135"/>
    </source>
</evidence>
<evidence type="ECO:0000313" key="8">
    <source>
        <dbReference type="EMBL" id="TCS71718.1"/>
    </source>
</evidence>
<dbReference type="Gene3D" id="1.20.1630.10">
    <property type="entry name" value="Formate dehydrogenase/DMSO reductase domain"/>
    <property type="match status" value="1"/>
</dbReference>
<evidence type="ECO:0000256" key="6">
    <source>
        <dbReference type="ARBA" id="ARBA00023136"/>
    </source>
</evidence>
<dbReference type="InterPro" id="IPR005614">
    <property type="entry name" value="NrfD-like"/>
</dbReference>
<dbReference type="InterPro" id="IPR051817">
    <property type="entry name" value="FDH_cytochrome_b556_subunit"/>
</dbReference>
<sequence length="409" mass="45411">MANHAHPAPAPLGGPFITPLAVNLALLIGIAGIILFLRFLFGIGAVTNVNDGYSWGIWVVYDVMVGSAFACGGYSVALLVYIFNKGEYHPLVRPALLGSLFGYTLAGASVIVDLGRYWNTWHIFWPGYAQVNSVMFEVAVCITLYIVVMWIEFSPVFLEKFGLKQIRRRLSRWMFLFIALGALLPSMHQSSLGSLLVVFGTAINPLWQTLLLPVLFLMTAITVGYAVVVFESTFSAMGFKRPYELDILSRLSKVMWGMLLAYLAVRVGDLVVRGAIVEAFRPTVVALMFWLEMLFFLLPAWLLAKPANRRRPNILFLSAVYLMLGTFLLRINGFLVGYDTGAGWRYFPSVPEMLVTLGIIAIEILGYIVLVRWLPVLPKHEAKARSLSDLTPLARRPAAGCSARRRGAP</sequence>
<reference evidence="8 9" key="1">
    <citation type="submission" date="2019-03" db="EMBL/GenBank/DDBJ databases">
        <title>Genomic Encyclopedia of Type Strains, Phase IV (KMG-IV): sequencing the most valuable type-strain genomes for metagenomic binning, comparative biology and taxonomic classification.</title>
        <authorList>
            <person name="Goeker M."/>
        </authorList>
    </citation>
    <scope>NUCLEOTIDE SEQUENCE [LARGE SCALE GENOMIC DNA]</scope>
    <source>
        <strain evidence="8 9">DSM 103923</strain>
    </source>
</reference>
<keyword evidence="4 7" id="KW-0812">Transmembrane</keyword>
<evidence type="ECO:0000256" key="4">
    <source>
        <dbReference type="ARBA" id="ARBA00022692"/>
    </source>
</evidence>
<keyword evidence="3" id="KW-1003">Cell membrane</keyword>
<organism evidence="8 9">
    <name type="scientific">Sulfuritortus calidifontis</name>
    <dbReference type="NCBI Taxonomy" id="1914471"/>
    <lineage>
        <taxon>Bacteria</taxon>
        <taxon>Pseudomonadati</taxon>
        <taxon>Pseudomonadota</taxon>
        <taxon>Betaproteobacteria</taxon>
        <taxon>Nitrosomonadales</taxon>
        <taxon>Thiobacillaceae</taxon>
        <taxon>Sulfuritortus</taxon>
    </lineage>
</organism>
<dbReference type="EMBL" id="SLZY01000008">
    <property type="protein sequence ID" value="TCS71718.1"/>
    <property type="molecule type" value="Genomic_DNA"/>
</dbReference>
<evidence type="ECO:0000256" key="5">
    <source>
        <dbReference type="ARBA" id="ARBA00022989"/>
    </source>
</evidence>